<sequence>MNSEAYLKRQGWRGSGHSLDHRGTGIKKPLLISHKRDQLGLGKKSAAHNVSDQWWMRAFDESLKNVGSGNQSTLSQVRKTGINRGGLYGFFVRGEGLTGTISTTEESSAAEASLTNTSTPPSRTSTPPTSTVESPDESDSASESPQDTDSASEASASSDAMSESAPEVGQPASSSKKRKRTDEGLDTIKKKRKEFQKEARAIVKRQRTEAQHEKALAKGQIKHVPAQETSTMRLIDIEVQALIKQRKARGEFQPVIGDGGKESKKDKFARQKALRDAKSSIKKALIEKALAQGELPNLNNYTATDILENYEYESGMQTKQKKQEKQRLKDLKAENRAYKQAQKKLQKAERRAEKLKQVRETAEKVKAARNQKHGAHEAVASEDIILLPSQKKVPHYGYVDKYPSKAEKRARKEAVQAEAAAQQLLQEKVAAKLANLSDKERVQYQSRADLKSQSIEEYVLRRIQKKDEKRAEAAGEKAPVTTTDSKLESENTPVAAEETKTEAVPPPLFFVDTEGDKTLAQNPTSLPIPLPDPKRPVKSLTKEERKARLQHMREQRAKRKGLDISELSAAAPPSRAARKNDARNRIVAQILLEQGIEKGATKEEREQARTLAKKRMKEEKKQKKVEEKAEKADRKQKGVRKKKRTWAGRNDSG</sequence>
<dbReference type="InterPro" id="IPR050656">
    <property type="entry name" value="PINX1"/>
</dbReference>
<dbReference type="AlphaFoldDB" id="A0A1Y1ZVB4"/>
<feature type="region of interest" description="Disordered" evidence="1">
    <location>
        <begin position="1"/>
        <end position="24"/>
    </location>
</feature>
<reference evidence="2 3" key="1">
    <citation type="submission" date="2016-07" db="EMBL/GenBank/DDBJ databases">
        <title>Pervasive Adenine N6-methylation of Active Genes in Fungi.</title>
        <authorList>
            <consortium name="DOE Joint Genome Institute"/>
            <person name="Mondo S.J."/>
            <person name="Dannebaum R.O."/>
            <person name="Kuo R.C."/>
            <person name="Labutti K."/>
            <person name="Haridas S."/>
            <person name="Kuo A."/>
            <person name="Salamov A."/>
            <person name="Ahrendt S.R."/>
            <person name="Lipzen A."/>
            <person name="Sullivan W."/>
            <person name="Andreopoulos W.B."/>
            <person name="Clum A."/>
            <person name="Lindquist E."/>
            <person name="Daum C."/>
            <person name="Ramamoorthy G.K."/>
            <person name="Gryganskyi A."/>
            <person name="Culley D."/>
            <person name="Magnuson J.K."/>
            <person name="James T.Y."/>
            <person name="O'Malley M.A."/>
            <person name="Stajich J.E."/>
            <person name="Spatafora J.W."/>
            <person name="Visel A."/>
            <person name="Grigoriev I.V."/>
        </authorList>
    </citation>
    <scope>NUCLEOTIDE SEQUENCE [LARGE SCALE GENOMIC DNA]</scope>
    <source>
        <strain evidence="2 3">CBS 115471</strain>
    </source>
</reference>
<feature type="compositionally biased region" description="Basic residues" evidence="1">
    <location>
        <begin position="637"/>
        <end position="646"/>
    </location>
</feature>
<feature type="compositionally biased region" description="Basic and acidic residues" evidence="1">
    <location>
        <begin position="465"/>
        <end position="475"/>
    </location>
</feature>
<dbReference type="OrthoDB" id="3366546at2759"/>
<feature type="compositionally biased region" description="Basic and acidic residues" evidence="1">
    <location>
        <begin position="346"/>
        <end position="366"/>
    </location>
</feature>
<feature type="region of interest" description="Disordered" evidence="1">
    <location>
        <begin position="104"/>
        <end position="224"/>
    </location>
</feature>
<protein>
    <recommendedName>
        <fullName evidence="4">G-patch domain-containing protein</fullName>
    </recommendedName>
</protein>
<evidence type="ECO:0000256" key="1">
    <source>
        <dbReference type="SAM" id="MobiDB-lite"/>
    </source>
</evidence>
<feature type="compositionally biased region" description="Basic and acidic residues" evidence="1">
    <location>
        <begin position="532"/>
        <end position="563"/>
    </location>
</feature>
<dbReference type="PANTHER" id="PTHR23149:SF33">
    <property type="entry name" value="PROTEIN TMA23"/>
    <property type="match status" value="1"/>
</dbReference>
<evidence type="ECO:0000313" key="2">
    <source>
        <dbReference type="EMBL" id="ORY14140.1"/>
    </source>
</evidence>
<accession>A0A1Y1ZVB4</accession>
<dbReference type="STRING" id="1231657.A0A1Y1ZVB4"/>
<dbReference type="Proteomes" id="UP000193144">
    <property type="component" value="Unassembled WGS sequence"/>
</dbReference>
<dbReference type="EMBL" id="MCFA01000035">
    <property type="protein sequence ID" value="ORY14140.1"/>
    <property type="molecule type" value="Genomic_DNA"/>
</dbReference>
<feature type="region of interest" description="Disordered" evidence="1">
    <location>
        <begin position="465"/>
        <end position="582"/>
    </location>
</feature>
<feature type="compositionally biased region" description="Low complexity" evidence="1">
    <location>
        <begin position="104"/>
        <end position="133"/>
    </location>
</feature>
<evidence type="ECO:0000313" key="3">
    <source>
        <dbReference type="Proteomes" id="UP000193144"/>
    </source>
</evidence>
<name>A0A1Y1ZVB4_9PLEO</name>
<proteinExistence type="predicted"/>
<gene>
    <name evidence="2" type="ORF">BCR34DRAFT_240702</name>
</gene>
<feature type="compositionally biased region" description="Basic and acidic residues" evidence="1">
    <location>
        <begin position="195"/>
        <end position="216"/>
    </location>
</feature>
<evidence type="ECO:0008006" key="4">
    <source>
        <dbReference type="Google" id="ProtNLM"/>
    </source>
</evidence>
<feature type="compositionally biased region" description="Basic and acidic residues" evidence="1">
    <location>
        <begin position="616"/>
        <end position="636"/>
    </location>
</feature>
<organism evidence="2 3">
    <name type="scientific">Clohesyomyces aquaticus</name>
    <dbReference type="NCBI Taxonomy" id="1231657"/>
    <lineage>
        <taxon>Eukaryota</taxon>
        <taxon>Fungi</taxon>
        <taxon>Dikarya</taxon>
        <taxon>Ascomycota</taxon>
        <taxon>Pezizomycotina</taxon>
        <taxon>Dothideomycetes</taxon>
        <taxon>Pleosporomycetidae</taxon>
        <taxon>Pleosporales</taxon>
        <taxon>Lindgomycetaceae</taxon>
        <taxon>Clohesyomyces</taxon>
    </lineage>
</organism>
<feature type="compositionally biased region" description="Low complexity" evidence="1">
    <location>
        <begin position="141"/>
        <end position="165"/>
    </location>
</feature>
<dbReference type="PANTHER" id="PTHR23149">
    <property type="entry name" value="G PATCH DOMAIN CONTAINING PROTEIN"/>
    <property type="match status" value="1"/>
</dbReference>
<comment type="caution">
    <text evidence="2">The sequence shown here is derived from an EMBL/GenBank/DDBJ whole genome shotgun (WGS) entry which is preliminary data.</text>
</comment>
<feature type="compositionally biased region" description="Basic and acidic residues" evidence="1">
    <location>
        <begin position="595"/>
        <end position="608"/>
    </location>
</feature>
<feature type="region of interest" description="Disordered" evidence="1">
    <location>
        <begin position="338"/>
        <end position="377"/>
    </location>
</feature>
<keyword evidence="3" id="KW-1185">Reference proteome</keyword>
<feature type="region of interest" description="Disordered" evidence="1">
    <location>
        <begin position="594"/>
        <end position="653"/>
    </location>
</feature>